<sequence>MNKYLLIDEESNLPIGECLDIDGLVNEHEDHDRVLYEISIDGLSLNEEFIRHCMITKSKIMGIYIHILEQGEHVIGSYYFGLCKPYYLHKAIITTPANINLRVLVGCLSAPSQEAKEIWDEWMISKPLSMNAWAKLSQKQRLGWSEVVRIHSSFAKYAISRDGNYYLDMTHVTDSVSFYCALGEAMNGPGGYYGFNLDSLEDCFYGGFGAIPPFNLHFNIQKNKTDSLKLQRLTDLLISHQVTIVYP</sequence>
<accession>A0ABU9DWA7</accession>
<evidence type="ECO:0000313" key="4">
    <source>
        <dbReference type="Proteomes" id="UP001469365"/>
    </source>
</evidence>
<feature type="domain" description="Barstar (barnase inhibitor)" evidence="2">
    <location>
        <begin position="166"/>
        <end position="206"/>
    </location>
</feature>
<evidence type="ECO:0000313" key="3">
    <source>
        <dbReference type="EMBL" id="MEK8133165.1"/>
    </source>
</evidence>
<comment type="similarity">
    <text evidence="1">Belongs to the barstar family.</text>
</comment>
<reference evidence="3 4" key="1">
    <citation type="submission" date="2024-04" db="EMBL/GenBank/DDBJ databases">
        <title>draft genome sequnece of Paenibacillus filicis.</title>
        <authorList>
            <person name="Kim D.-U."/>
        </authorList>
    </citation>
    <scope>NUCLEOTIDE SEQUENCE [LARGE SCALE GENOMIC DNA]</scope>
    <source>
        <strain evidence="3 4">KACC14197</strain>
    </source>
</reference>
<dbReference type="Gene3D" id="3.30.370.10">
    <property type="entry name" value="Barstar-like"/>
    <property type="match status" value="1"/>
</dbReference>
<dbReference type="SUPFAM" id="SSF52038">
    <property type="entry name" value="Barstar-related"/>
    <property type="match status" value="1"/>
</dbReference>
<dbReference type="InterPro" id="IPR000468">
    <property type="entry name" value="Barstar"/>
</dbReference>
<evidence type="ECO:0000256" key="1">
    <source>
        <dbReference type="ARBA" id="ARBA00006845"/>
    </source>
</evidence>
<dbReference type="Proteomes" id="UP001469365">
    <property type="component" value="Unassembled WGS sequence"/>
</dbReference>
<comment type="caution">
    <text evidence="3">The sequence shown here is derived from an EMBL/GenBank/DDBJ whole genome shotgun (WGS) entry which is preliminary data.</text>
</comment>
<dbReference type="Pfam" id="PF01337">
    <property type="entry name" value="Barstar"/>
    <property type="match status" value="1"/>
</dbReference>
<dbReference type="RefSeq" id="WP_341420298.1">
    <property type="nucleotide sequence ID" value="NZ_JBBPCC010000049.1"/>
</dbReference>
<dbReference type="InterPro" id="IPR035905">
    <property type="entry name" value="Barstar-like_sf"/>
</dbReference>
<name>A0ABU9DWA7_9BACL</name>
<proteinExistence type="inferred from homology"/>
<dbReference type="EMBL" id="JBBPCC010000049">
    <property type="protein sequence ID" value="MEK8133165.1"/>
    <property type="molecule type" value="Genomic_DNA"/>
</dbReference>
<protein>
    <submittedName>
        <fullName evidence="3">Barstar family protein</fullName>
    </submittedName>
</protein>
<keyword evidence="4" id="KW-1185">Reference proteome</keyword>
<evidence type="ECO:0000259" key="2">
    <source>
        <dbReference type="Pfam" id="PF01337"/>
    </source>
</evidence>
<organism evidence="3 4">
    <name type="scientific">Paenibacillus filicis</name>
    <dbReference type="NCBI Taxonomy" id="669464"/>
    <lineage>
        <taxon>Bacteria</taxon>
        <taxon>Bacillati</taxon>
        <taxon>Bacillota</taxon>
        <taxon>Bacilli</taxon>
        <taxon>Bacillales</taxon>
        <taxon>Paenibacillaceae</taxon>
        <taxon>Paenibacillus</taxon>
    </lineage>
</organism>
<gene>
    <name evidence="3" type="ORF">WMW72_35410</name>
</gene>